<dbReference type="PANTHER" id="PTHR11802">
    <property type="entry name" value="SERINE PROTEASE FAMILY S10 SERINE CARBOXYPEPTIDASE"/>
    <property type="match status" value="1"/>
</dbReference>
<accession>G5C2A9</accession>
<dbReference type="EMBL" id="JH173065">
    <property type="protein sequence ID" value="EHB15670.1"/>
    <property type="molecule type" value="Genomic_DNA"/>
</dbReference>
<evidence type="ECO:0000256" key="4">
    <source>
        <dbReference type="ARBA" id="ARBA00022729"/>
    </source>
</evidence>
<dbReference type="InParanoid" id="G5C2A9"/>
<dbReference type="FunFam" id="3.40.50.1820:FF:000096">
    <property type="entry name" value="Carboxypeptidase vitellogenic-like"/>
    <property type="match status" value="1"/>
</dbReference>
<keyword evidence="4" id="KW-0732">Signal</keyword>
<evidence type="ECO:0000313" key="9">
    <source>
        <dbReference type="EMBL" id="EHB15670.1"/>
    </source>
</evidence>
<dbReference type="AlphaFoldDB" id="G5C2A9"/>
<keyword evidence="3" id="KW-0645">Protease</keyword>
<keyword evidence="6" id="KW-0325">Glycoprotein</keyword>
<dbReference type="MEROPS" id="S10.003"/>
<comment type="similarity">
    <text evidence="1">Belongs to the peptidase S10 family.</text>
</comment>
<dbReference type="SUPFAM" id="SSF55931">
    <property type="entry name" value="Glutamine synthetase/guanido kinase"/>
    <property type="match status" value="1"/>
</dbReference>
<evidence type="ECO:0000256" key="3">
    <source>
        <dbReference type="ARBA" id="ARBA00022670"/>
    </source>
</evidence>
<evidence type="ECO:0000313" key="10">
    <source>
        <dbReference type="Proteomes" id="UP000006813"/>
    </source>
</evidence>
<dbReference type="Gene3D" id="3.30.590.10">
    <property type="entry name" value="Glutamine synthetase/guanido kinase, catalytic domain"/>
    <property type="match status" value="1"/>
</dbReference>
<dbReference type="Proteomes" id="UP000006813">
    <property type="component" value="Unassembled WGS sequence"/>
</dbReference>
<reference evidence="9 10" key="1">
    <citation type="journal article" date="2011" name="Nature">
        <title>Genome sequencing reveals insights into physiology and longevity of the naked mole rat.</title>
        <authorList>
            <person name="Kim E.B."/>
            <person name="Fang X."/>
            <person name="Fushan A.A."/>
            <person name="Huang Z."/>
            <person name="Lobanov A.V."/>
            <person name="Han L."/>
            <person name="Marino S.M."/>
            <person name="Sun X."/>
            <person name="Turanov A.A."/>
            <person name="Yang P."/>
            <person name="Yim S.H."/>
            <person name="Zhao X."/>
            <person name="Kasaikina M.V."/>
            <person name="Stoletzki N."/>
            <person name="Peng C."/>
            <person name="Polak P."/>
            <person name="Xiong Z."/>
            <person name="Kiezun A."/>
            <person name="Zhu Y."/>
            <person name="Chen Y."/>
            <person name="Kryukov G.V."/>
            <person name="Zhang Q."/>
            <person name="Peshkin L."/>
            <person name="Yang L."/>
            <person name="Bronson R.T."/>
            <person name="Buffenstein R."/>
            <person name="Wang B."/>
            <person name="Han C."/>
            <person name="Li Q."/>
            <person name="Chen L."/>
            <person name="Zhao W."/>
            <person name="Sunyaev S.R."/>
            <person name="Park T.J."/>
            <person name="Zhang G."/>
            <person name="Wang J."/>
            <person name="Gladyshev V.N."/>
        </authorList>
    </citation>
    <scope>NUCLEOTIDE SEQUENCE [LARGE SCALE GENOMIC DNA]</scope>
</reference>
<dbReference type="GO" id="GO:0004185">
    <property type="term" value="F:serine-type carboxypeptidase activity"/>
    <property type="evidence" value="ECO:0007669"/>
    <property type="project" value="InterPro"/>
</dbReference>
<evidence type="ECO:0000256" key="2">
    <source>
        <dbReference type="ARBA" id="ARBA00022645"/>
    </source>
</evidence>
<dbReference type="InterPro" id="IPR014746">
    <property type="entry name" value="Gln_synth/guanido_kin_cat_dom"/>
</dbReference>
<keyword evidence="2 9" id="KW-0121">Carboxypeptidase</keyword>
<proteinExistence type="inferred from homology"/>
<dbReference type="SUPFAM" id="SSF53474">
    <property type="entry name" value="alpha/beta-Hydrolases"/>
    <property type="match status" value="1"/>
</dbReference>
<dbReference type="InterPro" id="IPR001563">
    <property type="entry name" value="Peptidase_S10"/>
</dbReference>
<keyword evidence="5" id="KW-0378">Hydrolase</keyword>
<comment type="function">
    <text evidence="7">May be involved in the digestion of phagocytosed particles in the lysosome, participation in an inflammatory protease cascade, and trimming of peptides for antigen presentation.</text>
</comment>
<dbReference type="InterPro" id="IPR029058">
    <property type="entry name" value="AB_hydrolase_fold"/>
</dbReference>
<dbReference type="eggNOG" id="KOG1282">
    <property type="taxonomic scope" value="Eukaryota"/>
</dbReference>
<dbReference type="PRINTS" id="PR00724">
    <property type="entry name" value="CRBOXYPTASEC"/>
</dbReference>
<dbReference type="PANTHER" id="PTHR11802:SF472">
    <property type="entry name" value="SERINE CARBOXYPEPTIDASE CPVL-RELATED"/>
    <property type="match status" value="1"/>
</dbReference>
<dbReference type="STRING" id="10181.G5C2A9"/>
<evidence type="ECO:0000256" key="7">
    <source>
        <dbReference type="ARBA" id="ARBA00055171"/>
    </source>
</evidence>
<sequence length="399" mass="45490">MFGLFVEHGPYVVTCNMTVHARDFPWSATLSMLYIDNLVGIGFSFTDDPKGYAVNEDDVARDLYSALIQFFQLFPEYGKNDFYATGESYAGKYVPTIAYYIHSLNPVREFKIHLKGIALGDAYSDPELIIGGYAAFLYEIGLLDEKQKNHFQKQCDECIKHIKEQNWQKAFEVLDELLAGDLTSKASFFQNVTGCTSYYNLLECTDPEDQRYYEKFLSLPEVRQAIHVGNRTFSDGAEVEKYLREDTVKSVKPWLTEIMNNYKVLLYNGQLDIIVAASLTERSLRTMDWKGTQKYHRMERKVWKIFKSDSEVAGYVRQVGDFHQGFSLLGRLDNAWHLTGFHESSNINDFSAGVTSCSTSICIPWTIGQEKKGYFEDCHPSASCDPFAVTEALICTSSQ</sequence>
<protein>
    <recommendedName>
        <fullName evidence="8">Probable serine carboxypeptidase CPVL</fullName>
    </recommendedName>
</protein>
<evidence type="ECO:0000256" key="5">
    <source>
        <dbReference type="ARBA" id="ARBA00022801"/>
    </source>
</evidence>
<evidence type="ECO:0000256" key="1">
    <source>
        <dbReference type="ARBA" id="ARBA00009431"/>
    </source>
</evidence>
<gene>
    <name evidence="9" type="ORF">GW7_06988</name>
</gene>
<dbReference type="Gene3D" id="3.40.50.1820">
    <property type="entry name" value="alpha/beta hydrolase"/>
    <property type="match status" value="1"/>
</dbReference>
<evidence type="ECO:0000256" key="6">
    <source>
        <dbReference type="ARBA" id="ARBA00023180"/>
    </source>
</evidence>
<organism evidence="9 10">
    <name type="scientific">Heterocephalus glaber</name>
    <name type="common">Naked mole rat</name>
    <dbReference type="NCBI Taxonomy" id="10181"/>
    <lineage>
        <taxon>Eukaryota</taxon>
        <taxon>Metazoa</taxon>
        <taxon>Chordata</taxon>
        <taxon>Craniata</taxon>
        <taxon>Vertebrata</taxon>
        <taxon>Euteleostomi</taxon>
        <taxon>Mammalia</taxon>
        <taxon>Eutheria</taxon>
        <taxon>Euarchontoglires</taxon>
        <taxon>Glires</taxon>
        <taxon>Rodentia</taxon>
        <taxon>Hystricomorpha</taxon>
        <taxon>Bathyergidae</taxon>
        <taxon>Heterocephalus</taxon>
    </lineage>
</organism>
<evidence type="ECO:0000256" key="8">
    <source>
        <dbReference type="ARBA" id="ARBA00072229"/>
    </source>
</evidence>
<dbReference type="FunCoup" id="G5C2A9">
    <property type="interactions" value="23"/>
</dbReference>
<dbReference type="Pfam" id="PF00450">
    <property type="entry name" value="Peptidase_S10"/>
    <property type="match status" value="1"/>
</dbReference>
<name>G5C2A9_HETGA</name>
<dbReference type="GO" id="GO:0006508">
    <property type="term" value="P:proteolysis"/>
    <property type="evidence" value="ECO:0007669"/>
    <property type="project" value="UniProtKB-KW"/>
</dbReference>